<reference evidence="3" key="1">
    <citation type="submission" date="2021-02" db="EMBL/GenBank/DDBJ databases">
        <authorList>
            <person name="Nowell W R."/>
        </authorList>
    </citation>
    <scope>NUCLEOTIDE SEQUENCE</scope>
</reference>
<feature type="chain" id="PRO_5032267735" evidence="2">
    <location>
        <begin position="21"/>
        <end position="656"/>
    </location>
</feature>
<evidence type="ECO:0000256" key="2">
    <source>
        <dbReference type="SAM" id="SignalP"/>
    </source>
</evidence>
<keyword evidence="2" id="KW-0732">Signal</keyword>
<feature type="signal peptide" evidence="2">
    <location>
        <begin position="1"/>
        <end position="20"/>
    </location>
</feature>
<evidence type="ECO:0000313" key="4">
    <source>
        <dbReference type="Proteomes" id="UP000663864"/>
    </source>
</evidence>
<keyword evidence="1" id="KW-0472">Membrane</keyword>
<sequence>MKSVDILLIFFIVLIVRISCSHFRGSMITWRVINSTSNPLVVEILQRHAWNYTWWPCTNTHISAGNYMIGSGSIVCPSSCPPNVSTLSSVTVPCTGYNQIESYVSGEGRFTFRVPPNYRFRAVFTSSAWFSLVTGGGTWSVSTEINTYIRPNGRYNQAPIVTMLPVIRLRRYLSYNIKINVADNDFDRYTCIWSNTSQECGGICRSALNLPASTFLNETSCILHFVPAAVGFYAVAFTVLDFENDTSTTSLSRVPIQFIFNVWDSNVTCSLKPIYIGDAPADQCIFVEPGQNITMFIRIKIQCPNATLANVIGVYPAGFTQSTPFTDPYDTTIYSFKVSYTGNANQVGQNLFCFAGVDSIGNQGDSNCLRFTVQLAAESRNTLYINNATHFPTGLVSKYQSNWTLIYPTGTTFVRPSTEALIRFKITSTQQDFVTYNVVKQTTNVNYLSDRLIISSTVVFNPGQNYYISIDPGVFLPISTCLRDSMGITDKLFWPFNTASEPSTTVTTTTTSRSSTTTLLNRTVPTLRTFITQTTQTTQTKTTTFLTTTTSLSTTIKQIHVFSSFPISGIVGIIVGSLILITLISSFIIQFKRRAPANLSTESNTTLKKKSMPDILQQYRIATRTNKQTARRSVAYLTNTLSFNSDTQQTLVSIEC</sequence>
<evidence type="ECO:0000313" key="3">
    <source>
        <dbReference type="EMBL" id="CAF0777538.1"/>
    </source>
</evidence>
<organism evidence="3 4">
    <name type="scientific">Rotaria sordida</name>
    <dbReference type="NCBI Taxonomy" id="392033"/>
    <lineage>
        <taxon>Eukaryota</taxon>
        <taxon>Metazoa</taxon>
        <taxon>Spiralia</taxon>
        <taxon>Gnathifera</taxon>
        <taxon>Rotifera</taxon>
        <taxon>Eurotatoria</taxon>
        <taxon>Bdelloidea</taxon>
        <taxon>Philodinida</taxon>
        <taxon>Philodinidae</taxon>
        <taxon>Rotaria</taxon>
    </lineage>
</organism>
<dbReference type="AlphaFoldDB" id="A0A813R615"/>
<feature type="transmembrane region" description="Helical" evidence="1">
    <location>
        <begin position="565"/>
        <end position="589"/>
    </location>
</feature>
<proteinExistence type="predicted"/>
<comment type="caution">
    <text evidence="3">The sequence shown here is derived from an EMBL/GenBank/DDBJ whole genome shotgun (WGS) entry which is preliminary data.</text>
</comment>
<accession>A0A813R615</accession>
<gene>
    <name evidence="3" type="ORF">ZHD862_LOCUS1200</name>
</gene>
<name>A0A813R615_9BILA</name>
<keyword evidence="1" id="KW-1133">Transmembrane helix</keyword>
<keyword evidence="1" id="KW-0812">Transmembrane</keyword>
<dbReference type="Proteomes" id="UP000663864">
    <property type="component" value="Unassembled WGS sequence"/>
</dbReference>
<dbReference type="EMBL" id="CAJNOT010000020">
    <property type="protein sequence ID" value="CAF0777538.1"/>
    <property type="molecule type" value="Genomic_DNA"/>
</dbReference>
<evidence type="ECO:0000256" key="1">
    <source>
        <dbReference type="SAM" id="Phobius"/>
    </source>
</evidence>
<protein>
    <submittedName>
        <fullName evidence="3">Uncharacterized protein</fullName>
    </submittedName>
</protein>